<accession>A0A941I675</accession>
<dbReference type="AlphaFoldDB" id="A0A941I675"/>
<comment type="caution">
    <text evidence="2">The sequence shown here is derived from an EMBL/GenBank/DDBJ whole genome shotgun (WGS) entry which is preliminary data.</text>
</comment>
<proteinExistence type="predicted"/>
<evidence type="ECO:0000313" key="3">
    <source>
        <dbReference type="Proteomes" id="UP000680067"/>
    </source>
</evidence>
<evidence type="ECO:0000313" key="2">
    <source>
        <dbReference type="EMBL" id="MBR7780623.1"/>
    </source>
</evidence>
<dbReference type="Proteomes" id="UP000680067">
    <property type="component" value="Unassembled WGS sequence"/>
</dbReference>
<sequence>MNITAKKALEKLLCSAENVAGKSATDSNNSFARTIQVRFNQSSFPDYLGIVTHAEKTSCNAALRLAERDGAISIKWDTRAGNFERIEHIRLVDGNTLATVLGVTPRWDTTNAAAMAFAPYLNTHPVLSNILDTWRKGAPVRTTRPSKEAIQDWLDAIRVVNACRETSKDNQTDTPIKRLSIALFSDSKRIEGISHLIDVLTQGKTTGLPRNEEEIFQEMGLVKFPPTLLMAASQGECNRVIVQLADASVSVAAPYLGFPPQAVVAVNLPQKSMTVLTVENLTTFHETAEYLQCVLKSSSPILLMYTGGMPSPSWRRVYRKALSSLTEESAVWHWGDIDAGGFRIANKLAEDCNQCGHVLRLHLMNVAPTSSRKSLSDAEISVITAICARHKWGAEAQSVEAHRSAIEQESIPVQLPTTSRVFHCR</sequence>
<dbReference type="EMBL" id="JAGSPN010000001">
    <property type="protein sequence ID" value="MBR7780623.1"/>
    <property type="molecule type" value="Genomic_DNA"/>
</dbReference>
<organism evidence="2 3">
    <name type="scientific">Undibacterium luofuense</name>
    <dbReference type="NCBI Taxonomy" id="2828733"/>
    <lineage>
        <taxon>Bacteria</taxon>
        <taxon>Pseudomonadati</taxon>
        <taxon>Pseudomonadota</taxon>
        <taxon>Betaproteobacteria</taxon>
        <taxon>Burkholderiales</taxon>
        <taxon>Oxalobacteraceae</taxon>
        <taxon>Undibacterium</taxon>
    </lineage>
</organism>
<dbReference type="Pfam" id="PF09983">
    <property type="entry name" value="JetD_C"/>
    <property type="match status" value="1"/>
</dbReference>
<evidence type="ECO:0000259" key="1">
    <source>
        <dbReference type="Pfam" id="PF09983"/>
    </source>
</evidence>
<reference evidence="2" key="1">
    <citation type="submission" date="2021-04" db="EMBL/GenBank/DDBJ databases">
        <title>novel species isolated from subtropical streams in China.</title>
        <authorList>
            <person name="Lu H."/>
        </authorList>
    </citation>
    <scope>NUCLEOTIDE SEQUENCE</scope>
    <source>
        <strain evidence="2">LFS511W</strain>
    </source>
</reference>
<dbReference type="InterPro" id="IPR024534">
    <property type="entry name" value="JetD_C"/>
</dbReference>
<name>A0A941I675_9BURK</name>
<keyword evidence="3" id="KW-1185">Reference proteome</keyword>
<dbReference type="RefSeq" id="WP_212686020.1">
    <property type="nucleotide sequence ID" value="NZ_JAGSPN010000001.1"/>
</dbReference>
<gene>
    <name evidence="2" type="ORF">KDM89_00590</name>
</gene>
<feature type="domain" description="Wadjet protein JetD C-terminal" evidence="1">
    <location>
        <begin position="243"/>
        <end position="414"/>
    </location>
</feature>
<protein>
    <recommendedName>
        <fullName evidence="1">Wadjet protein JetD C-terminal domain-containing protein</fullName>
    </recommendedName>
</protein>